<keyword evidence="2" id="KW-1185">Reference proteome</keyword>
<name>A0ACC2XE83_9TREE</name>
<organism evidence="1 2">
    <name type="scientific">Naganishia onofrii</name>
    <dbReference type="NCBI Taxonomy" id="1851511"/>
    <lineage>
        <taxon>Eukaryota</taxon>
        <taxon>Fungi</taxon>
        <taxon>Dikarya</taxon>
        <taxon>Basidiomycota</taxon>
        <taxon>Agaricomycotina</taxon>
        <taxon>Tremellomycetes</taxon>
        <taxon>Filobasidiales</taxon>
        <taxon>Filobasidiaceae</taxon>
        <taxon>Naganishia</taxon>
    </lineage>
</organism>
<gene>
    <name evidence="1" type="ORF">QFC24_004492</name>
</gene>
<evidence type="ECO:0000313" key="1">
    <source>
        <dbReference type="EMBL" id="KAJ9121910.1"/>
    </source>
</evidence>
<dbReference type="Proteomes" id="UP001234202">
    <property type="component" value="Unassembled WGS sequence"/>
</dbReference>
<accession>A0ACC2XE83</accession>
<dbReference type="EMBL" id="JASBWV010000016">
    <property type="protein sequence ID" value="KAJ9121910.1"/>
    <property type="molecule type" value="Genomic_DNA"/>
</dbReference>
<comment type="caution">
    <text evidence="1">The sequence shown here is derived from an EMBL/GenBank/DDBJ whole genome shotgun (WGS) entry which is preliminary data.</text>
</comment>
<evidence type="ECO:0000313" key="2">
    <source>
        <dbReference type="Proteomes" id="UP001234202"/>
    </source>
</evidence>
<sequence length="492" mass="56120">MTNEPHAGYIGMPTLHAFDYYIEAHLGPAPSPVQGFALGSGHPIEVPVYTRAWPFPSRWTHNVVLNEAKESAWLASSAGDDATPSECAWAREGVWAWNQDRQRPTVLKEGYFSKFPCRPNGWREGIQSQEKCLREEGGKAEFYRDFYWPFVARWQELIRSKSEEGKMVHVETVPNQFCPDWPDNIRPKNLVFSPHWYDLNVLFNKSFGFMSLNVQGLAKGMFFPRAVYFGDAQTKDNYTLQIGNIVRAAHDKLGEVPVVIGETGFPMDMNGGEAFKTGNFRRQERMMDALMTALERNMVAFNLWTYNPSNTDEVGDDWNYENFSWFSHSQLDPRLRTGAQGAELDQGCRLNRQVVRPYALRTAGIPLKLEYQSRTGAFFYQFANPAQTQSTTATEKNSTPAQAPPQTTSRITEIFLPPWLAEASSKGKLVISCSDGTVRVDETQLRVFWTHEVTAEGFVHEIRIRYKRRAGMEGIRPFWWLVLLVILSMLVA</sequence>
<protein>
    <submittedName>
        <fullName evidence="1">Uncharacterized protein</fullName>
    </submittedName>
</protein>
<proteinExistence type="predicted"/>
<reference evidence="1" key="1">
    <citation type="submission" date="2023-04" db="EMBL/GenBank/DDBJ databases">
        <title>Draft Genome sequencing of Naganishia species isolated from polar environments using Oxford Nanopore Technology.</title>
        <authorList>
            <person name="Leo P."/>
            <person name="Venkateswaran K."/>
        </authorList>
    </citation>
    <scope>NUCLEOTIDE SEQUENCE</scope>
    <source>
        <strain evidence="1">DBVPG 5303</strain>
    </source>
</reference>